<dbReference type="AlphaFoldDB" id="A0A2H1X151"/>
<protein>
    <submittedName>
        <fullName evidence="1">SFRICE_041632</fullName>
    </submittedName>
</protein>
<dbReference type="EMBL" id="ODYU01012661">
    <property type="protein sequence ID" value="SOQ59090.1"/>
    <property type="molecule type" value="Genomic_DNA"/>
</dbReference>
<gene>
    <name evidence="1" type="ORF">SFRICE_041632</name>
</gene>
<organism evidence="1">
    <name type="scientific">Spodoptera frugiperda</name>
    <name type="common">Fall armyworm</name>
    <dbReference type="NCBI Taxonomy" id="7108"/>
    <lineage>
        <taxon>Eukaryota</taxon>
        <taxon>Metazoa</taxon>
        <taxon>Ecdysozoa</taxon>
        <taxon>Arthropoda</taxon>
        <taxon>Hexapoda</taxon>
        <taxon>Insecta</taxon>
        <taxon>Pterygota</taxon>
        <taxon>Neoptera</taxon>
        <taxon>Endopterygota</taxon>
        <taxon>Lepidoptera</taxon>
        <taxon>Glossata</taxon>
        <taxon>Ditrysia</taxon>
        <taxon>Noctuoidea</taxon>
        <taxon>Noctuidae</taxon>
        <taxon>Amphipyrinae</taxon>
        <taxon>Spodoptera</taxon>
    </lineage>
</organism>
<evidence type="ECO:0000313" key="1">
    <source>
        <dbReference type="EMBL" id="SOQ59090.1"/>
    </source>
</evidence>
<reference evidence="1" key="1">
    <citation type="submission" date="2016-07" db="EMBL/GenBank/DDBJ databases">
        <authorList>
            <person name="Bretaudeau A."/>
        </authorList>
    </citation>
    <scope>NUCLEOTIDE SEQUENCE</scope>
    <source>
        <strain evidence="1">Rice</strain>
        <tissue evidence="1">Whole body</tissue>
    </source>
</reference>
<name>A0A2H1X151_SPOFR</name>
<sequence>MDPEIGRAYTGVKIAPRSTDIIVEKYDGVVRATRRALGATLSATDSGWRVASGPGRARSLTEHSAVLRGSYTTTARDQM</sequence>
<accession>A0A2H1X151</accession>
<proteinExistence type="predicted"/>